<dbReference type="SUPFAM" id="SSF54862">
    <property type="entry name" value="4Fe-4S ferredoxins"/>
    <property type="match status" value="1"/>
</dbReference>
<keyword evidence="4" id="KW-0411">Iron-sulfur</keyword>
<dbReference type="InterPro" id="IPR050572">
    <property type="entry name" value="Fe-S_Ferredoxin"/>
</dbReference>
<dbReference type="PANTHER" id="PTHR43687:SF5">
    <property type="entry name" value="4FE-4S FERREDOXIN-TYPE DOMAIN-CONTAINING PROTEIN"/>
    <property type="match status" value="1"/>
</dbReference>
<evidence type="ECO:0000256" key="2">
    <source>
        <dbReference type="ARBA" id="ARBA00022723"/>
    </source>
</evidence>
<evidence type="ECO:0000313" key="6">
    <source>
        <dbReference type="Proteomes" id="UP000829401"/>
    </source>
</evidence>
<name>T0BL27_ALIAG</name>
<dbReference type="GO" id="GO:0051539">
    <property type="term" value="F:4 iron, 4 sulfur cluster binding"/>
    <property type="evidence" value="ECO:0007669"/>
    <property type="project" value="UniProtKB-KW"/>
</dbReference>
<dbReference type="STRING" id="1356854.N007_10675"/>
<protein>
    <submittedName>
        <fullName evidence="5">Ferredoxin family protein</fullName>
    </submittedName>
</protein>
<dbReference type="InterPro" id="IPR017896">
    <property type="entry name" value="4Fe4S_Fe-S-bd"/>
</dbReference>
<dbReference type="Proteomes" id="UP000829401">
    <property type="component" value="Chromosome"/>
</dbReference>
<dbReference type="PANTHER" id="PTHR43687">
    <property type="entry name" value="ADENYLYLSULFATE REDUCTASE, BETA SUBUNIT"/>
    <property type="match status" value="1"/>
</dbReference>
<keyword evidence="1" id="KW-0004">4Fe-4S</keyword>
<dbReference type="KEGG" id="aaco:K1I37_07410"/>
<reference evidence="6" key="1">
    <citation type="journal article" date="2022" name="G3 (Bethesda)">
        <title>Unveiling the complete genome sequence of Alicyclobacillus acidoterrestris DSM 3922T, a taint-producing strain.</title>
        <authorList>
            <person name="Leonardo I.C."/>
            <person name="Barreto Crespo M.T."/>
            <person name="Gaspar F.B."/>
        </authorList>
    </citation>
    <scope>NUCLEOTIDE SEQUENCE [LARGE SCALE GENOMIC DNA]</scope>
    <source>
        <strain evidence="6">DSM 3922</strain>
    </source>
</reference>
<dbReference type="InterPro" id="IPR017900">
    <property type="entry name" value="4Fe4S_Fe_S_CS"/>
</dbReference>
<evidence type="ECO:0000313" key="5">
    <source>
        <dbReference type="EMBL" id="UNO50292.1"/>
    </source>
</evidence>
<dbReference type="PROSITE" id="PS00198">
    <property type="entry name" value="4FE4S_FER_1"/>
    <property type="match status" value="2"/>
</dbReference>
<gene>
    <name evidence="5" type="ORF">K1I37_07410</name>
</gene>
<accession>A0A9E6ZGP5</accession>
<dbReference type="Pfam" id="PF12838">
    <property type="entry name" value="Fer4_7"/>
    <property type="match status" value="1"/>
</dbReference>
<dbReference type="RefSeq" id="WP_021297188.1">
    <property type="nucleotide sequence ID" value="NZ_AURB01000145.1"/>
</dbReference>
<dbReference type="Gene3D" id="3.30.70.20">
    <property type="match status" value="1"/>
</dbReference>
<keyword evidence="3" id="KW-0408">Iron</keyword>
<dbReference type="PROSITE" id="PS51379">
    <property type="entry name" value="4FE4S_FER_2"/>
    <property type="match status" value="2"/>
</dbReference>
<dbReference type="eggNOG" id="COG1146">
    <property type="taxonomic scope" value="Bacteria"/>
</dbReference>
<dbReference type="EMBL" id="CP080467">
    <property type="protein sequence ID" value="UNO50292.1"/>
    <property type="molecule type" value="Genomic_DNA"/>
</dbReference>
<evidence type="ECO:0000256" key="1">
    <source>
        <dbReference type="ARBA" id="ARBA00022485"/>
    </source>
</evidence>
<organism evidence="5 6">
    <name type="scientific">Alicyclobacillus acidoterrestris (strain ATCC 49025 / DSM 3922 / CIP 106132 / NCIMB 13137 / GD3B)</name>
    <dbReference type="NCBI Taxonomy" id="1356854"/>
    <lineage>
        <taxon>Bacteria</taxon>
        <taxon>Bacillati</taxon>
        <taxon>Bacillota</taxon>
        <taxon>Bacilli</taxon>
        <taxon>Bacillales</taxon>
        <taxon>Alicyclobacillaceae</taxon>
        <taxon>Alicyclobacillus</taxon>
    </lineage>
</organism>
<evidence type="ECO:0000256" key="4">
    <source>
        <dbReference type="ARBA" id="ARBA00023014"/>
    </source>
</evidence>
<sequence length="110" mass="12361">MIELVSNERCIKCGICVKVCPTDVFDMDENSFPTIARQDDCQTCFMCEAYCPVDALFVSPFADEVVTVNEKELISTSTLGSWRRTIGWGKGRTKLAAEDTTPFIDRILPR</sequence>
<keyword evidence="6" id="KW-1185">Reference proteome</keyword>
<dbReference type="GO" id="GO:0046872">
    <property type="term" value="F:metal ion binding"/>
    <property type="evidence" value="ECO:0007669"/>
    <property type="project" value="UniProtKB-KW"/>
</dbReference>
<evidence type="ECO:0000256" key="3">
    <source>
        <dbReference type="ARBA" id="ARBA00023004"/>
    </source>
</evidence>
<accession>T0BL27</accession>
<dbReference type="AlphaFoldDB" id="T0BL27"/>
<proteinExistence type="predicted"/>
<keyword evidence="2" id="KW-0479">Metal-binding</keyword>
<dbReference type="OrthoDB" id="9804603at2"/>